<dbReference type="Proteomes" id="UP000595708">
    <property type="component" value="Chromosome"/>
</dbReference>
<gene>
    <name evidence="2" type="ORF">PADco_3290</name>
</gene>
<dbReference type="SUPFAM" id="SSF53187">
    <property type="entry name" value="Zn-dependent exopeptidases"/>
    <property type="match status" value="1"/>
</dbReference>
<dbReference type="GO" id="GO:0006508">
    <property type="term" value="P:proteolysis"/>
    <property type="evidence" value="ECO:0007669"/>
    <property type="project" value="InterPro"/>
</dbReference>
<dbReference type="InterPro" id="IPR000819">
    <property type="entry name" value="Peptidase_M17_C"/>
</dbReference>
<dbReference type="GO" id="GO:0070006">
    <property type="term" value="F:metalloaminopeptidase activity"/>
    <property type="evidence" value="ECO:0007669"/>
    <property type="project" value="InterPro"/>
</dbReference>
<protein>
    <recommendedName>
        <fullName evidence="1">Cytosol aminopeptidase domain-containing protein</fullName>
    </recommendedName>
</protein>
<dbReference type="Pfam" id="PF00883">
    <property type="entry name" value="Peptidase_M17"/>
    <property type="match status" value="1"/>
</dbReference>
<dbReference type="Gene3D" id="3.40.630.10">
    <property type="entry name" value="Zn peptidases"/>
    <property type="match status" value="1"/>
</dbReference>
<organism evidence="2 3">
    <name type="scientific">Candidatus Profftella armatura</name>
    <name type="common">Diaphorina cf. continua</name>
    <dbReference type="NCBI Taxonomy" id="2661583"/>
    <lineage>
        <taxon>Bacteria</taxon>
        <taxon>Pseudomonadati</taxon>
        <taxon>Pseudomonadota</taxon>
        <taxon>Betaproteobacteria</taxon>
        <taxon>Candidatus Profftella</taxon>
    </lineage>
</organism>
<reference evidence="2 3" key="1">
    <citation type="journal article" date="2020" name="Genome Biol. Evol.">
        <title>Comparative Genomics Underlines Multiple Roles of Profftella, an Obligate Symbiont of Psyllids: Providing Toxins, Vitamins, and Carotenoids.</title>
        <authorList>
            <person name="Nakabachi A."/>
            <person name="Piel J."/>
            <person name="Malenovsky I."/>
            <person name="Hirose Y."/>
        </authorList>
    </citation>
    <scope>NUCLEOTIDE SEQUENCE [LARGE SCALE GENOMIC DNA]</scope>
    <source>
        <strain evidence="2 3">Dco</strain>
    </source>
</reference>
<sequence>MLIEDIYQKQLKSNFADISNMEDLSTENIIAVYFLENFTKKYIWAHLDTTGVV</sequence>
<proteinExistence type="predicted"/>
<name>A0A7R6W028_9PROT</name>
<dbReference type="RefSeq" id="WP_201329733.1">
    <property type="nucleotide sequence ID" value="NZ_AP023215.1"/>
</dbReference>
<evidence type="ECO:0000259" key="1">
    <source>
        <dbReference type="Pfam" id="PF00883"/>
    </source>
</evidence>
<keyword evidence="3" id="KW-1185">Reference proteome</keyword>
<dbReference type="EMBL" id="AP023215">
    <property type="protein sequence ID" value="BCG49749.1"/>
    <property type="molecule type" value="Genomic_DNA"/>
</dbReference>
<dbReference type="KEGG" id="parm:PADco_3290"/>
<accession>A0A7R6W028</accession>
<feature type="domain" description="Cytosol aminopeptidase" evidence="1">
    <location>
        <begin position="2"/>
        <end position="52"/>
    </location>
</feature>
<evidence type="ECO:0000313" key="2">
    <source>
        <dbReference type="EMBL" id="BCG49749.1"/>
    </source>
</evidence>
<dbReference type="GO" id="GO:0046872">
    <property type="term" value="F:metal ion binding"/>
    <property type="evidence" value="ECO:0007669"/>
    <property type="project" value="InterPro"/>
</dbReference>
<evidence type="ECO:0000313" key="3">
    <source>
        <dbReference type="Proteomes" id="UP000595708"/>
    </source>
</evidence>
<dbReference type="AlphaFoldDB" id="A0A7R6W028"/>